<comment type="caution">
    <text evidence="2">The sequence shown here is derived from an EMBL/GenBank/DDBJ whole genome shotgun (WGS) entry which is preliminary data.</text>
</comment>
<feature type="domain" description="MrfA-like Zn-binding" evidence="1">
    <location>
        <begin position="444"/>
        <end position="540"/>
    </location>
</feature>
<dbReference type="Pfam" id="PF09369">
    <property type="entry name" value="MZB"/>
    <property type="match status" value="1"/>
</dbReference>
<gene>
    <name evidence="2" type="ORF">Q2100_01710</name>
</gene>
<dbReference type="NCBIfam" id="NF038324">
    <property type="entry name" value="DrmB_fam"/>
    <property type="match status" value="1"/>
</dbReference>
<dbReference type="EMBL" id="JAUMSQ010000005">
    <property type="protein sequence ID" value="MDO3634458.1"/>
    <property type="molecule type" value="Genomic_DNA"/>
</dbReference>
<organism evidence="2 3">
    <name type="scientific">Mycolicibacterium arseniciresistens</name>
    <dbReference type="NCBI Taxonomy" id="3062257"/>
    <lineage>
        <taxon>Bacteria</taxon>
        <taxon>Bacillati</taxon>
        <taxon>Actinomycetota</taxon>
        <taxon>Actinomycetes</taxon>
        <taxon>Mycobacteriales</taxon>
        <taxon>Mycobacteriaceae</taxon>
        <taxon>Mycolicibacterium</taxon>
    </lineage>
</organism>
<keyword evidence="3" id="KW-1185">Reference proteome</keyword>
<proteinExistence type="predicted"/>
<dbReference type="InterPro" id="IPR018973">
    <property type="entry name" value="MZB"/>
</dbReference>
<evidence type="ECO:0000259" key="1">
    <source>
        <dbReference type="Pfam" id="PF09369"/>
    </source>
</evidence>
<dbReference type="InterPro" id="IPR047721">
    <property type="entry name" value="DrmB"/>
</dbReference>
<evidence type="ECO:0000313" key="2">
    <source>
        <dbReference type="EMBL" id="MDO3634458.1"/>
    </source>
</evidence>
<name>A0ABT8U9I5_9MYCO</name>
<dbReference type="Proteomes" id="UP001168823">
    <property type="component" value="Unassembled WGS sequence"/>
</dbReference>
<evidence type="ECO:0000313" key="3">
    <source>
        <dbReference type="Proteomes" id="UP001168823"/>
    </source>
</evidence>
<accession>A0ABT8U9I5</accession>
<sequence length="576" mass="64004">MARTLGETRRSQLVTTYGVGAVIAIEDESFMISGLDHWDATDQDLWIHEPRLERLRRVRHFVLPAASGDEKKDDIPVTRFPRWYSCPDCGELDAHRYLAATPEKSECADCSAQLVPSRFVMVCEGGHIDDFPYKAWVHGRDGAREGTHRLKVKTLGMTASLRDIVINCSCGRSRSMEGAFRRNALKDVTWCSANQPWLGRRDPDGCSRAPRVLQRGASNVWFSIVESAISIPPWSEEAFKALNRYWEAVRHIPDEALPSVLTGMKLDEASGYTIDELVEAVRERRAAEDPNTDLDADVIKDQEYVALTRGKPQRSAKQDFVCVPAVSVTPAVADVFQSVMVVKRLREVRVLSSFTRVREPEPADLDERLSPLAREDLDWLPAIEVVGEGVFLELSPERLAVWESQKTVQDRAEVLRENARSREQGKSSTLSTRISARLLLTHTLAHLLINQWSLECGYPAASLRERLYVNDEHAALLIYTATSDSAGSLGGLISQANPDRLEPSLRSALASASWCSSDPLCIESDPGGTDALNWAACHCCALLPETSCEEMNLLLDRAGVIGIPGRLNGLLQDWMG</sequence>
<protein>
    <submittedName>
        <fullName evidence="2">DUF1998 domain-containing protein</fullName>
    </submittedName>
</protein>
<reference evidence="2" key="1">
    <citation type="submission" date="2023-07" db="EMBL/GenBank/DDBJ databases">
        <title>Mycolicibacterium sp. nov., a novel bacterial species.</title>
        <authorList>
            <person name="Cao Y."/>
        </authorList>
    </citation>
    <scope>NUCLEOTIDE SEQUENCE</scope>
    <source>
        <strain evidence="2">KC 300</strain>
    </source>
</reference>